<dbReference type="SMART" id="SM01228">
    <property type="entry name" value="GIDA_assoc_3"/>
    <property type="match status" value="1"/>
</dbReference>
<dbReference type="RefSeq" id="WP_215241052.1">
    <property type="nucleotide sequence ID" value="NZ_CAJRAF010000002.1"/>
</dbReference>
<dbReference type="InterPro" id="IPR036188">
    <property type="entry name" value="FAD/NAD-bd_sf"/>
</dbReference>
<feature type="region of interest" description="Disordered" evidence="12">
    <location>
        <begin position="194"/>
        <end position="229"/>
    </location>
</feature>
<protein>
    <recommendedName>
        <fullName evidence="4 11">tRNA uridine 5-carboxymethylaminomethyl modification enzyme MnmG</fullName>
    </recommendedName>
    <alternativeName>
        <fullName evidence="10 11">Glucose-inhibited division protein A</fullName>
    </alternativeName>
</protein>
<dbReference type="SUPFAM" id="SSF51905">
    <property type="entry name" value="FAD/NAD(P)-binding domain"/>
    <property type="match status" value="1"/>
</dbReference>
<dbReference type="AlphaFoldDB" id="A0A916JH25"/>
<comment type="function">
    <text evidence="2 11">NAD-binding protein involved in the addition of a carboxymethylaminomethyl (cmnm) group at the wobble position (U34) of certain tRNAs, forming tRNA-cmnm(5)s(2)U34.</text>
</comment>
<organism evidence="14 15">
    <name type="scientific">Dyadobacter helix</name>
    <dbReference type="NCBI Taxonomy" id="2822344"/>
    <lineage>
        <taxon>Bacteria</taxon>
        <taxon>Pseudomonadati</taxon>
        <taxon>Bacteroidota</taxon>
        <taxon>Cytophagia</taxon>
        <taxon>Cytophagales</taxon>
        <taxon>Spirosomataceae</taxon>
        <taxon>Dyadobacter</taxon>
    </lineage>
</organism>
<dbReference type="FunFam" id="1.10.150.570:FF:000001">
    <property type="entry name" value="tRNA uridine 5-carboxymethylaminomethyl modification enzyme MnmG"/>
    <property type="match status" value="1"/>
</dbReference>
<dbReference type="InterPro" id="IPR026904">
    <property type="entry name" value="MnmG_C"/>
</dbReference>
<dbReference type="InterPro" id="IPR040131">
    <property type="entry name" value="MnmG_N"/>
</dbReference>
<evidence type="ECO:0000256" key="2">
    <source>
        <dbReference type="ARBA" id="ARBA00003717"/>
    </source>
</evidence>
<feature type="binding site" evidence="11">
    <location>
        <begin position="270"/>
        <end position="284"/>
    </location>
    <ligand>
        <name>NAD(+)</name>
        <dbReference type="ChEBI" id="CHEBI:57540"/>
    </ligand>
</feature>
<evidence type="ECO:0000256" key="6">
    <source>
        <dbReference type="ARBA" id="ARBA00022694"/>
    </source>
</evidence>
<comment type="subunit">
    <text evidence="9 11">Homodimer. Heterotetramer of two MnmE and two MnmG subunits.</text>
</comment>
<feature type="domain" description="tRNA uridine 5-carboxymethylaminomethyl modification enzyme C-terminal subdomain" evidence="13">
    <location>
        <begin position="545"/>
        <end position="616"/>
    </location>
</feature>
<comment type="caution">
    <text evidence="11">Lacks conserved residue(s) required for the propagation of feature annotation.</text>
</comment>
<dbReference type="GO" id="GO:0030488">
    <property type="term" value="P:tRNA methylation"/>
    <property type="evidence" value="ECO:0007669"/>
    <property type="project" value="TreeGrafter"/>
</dbReference>
<dbReference type="Pfam" id="PF01134">
    <property type="entry name" value="GIDA"/>
    <property type="match status" value="1"/>
</dbReference>
<dbReference type="HAMAP" id="MF_00129">
    <property type="entry name" value="MnmG_GidA"/>
    <property type="match status" value="1"/>
</dbReference>
<dbReference type="PROSITE" id="PS01280">
    <property type="entry name" value="GIDA_1"/>
    <property type="match status" value="1"/>
</dbReference>
<dbReference type="InterPro" id="IPR049312">
    <property type="entry name" value="GIDA_C_N"/>
</dbReference>
<dbReference type="PANTHER" id="PTHR11806">
    <property type="entry name" value="GLUCOSE INHIBITED DIVISION PROTEIN A"/>
    <property type="match status" value="1"/>
</dbReference>
<evidence type="ECO:0000256" key="7">
    <source>
        <dbReference type="ARBA" id="ARBA00022827"/>
    </source>
</evidence>
<accession>A0A916JH25</accession>
<dbReference type="NCBIfam" id="TIGR00136">
    <property type="entry name" value="mnmG_gidA"/>
    <property type="match status" value="1"/>
</dbReference>
<sequence>MFPEYDVIVVGAGHAGCEAAAAAATMGSSVLLITMNMHTIAQMSCNPAMGGVAKGQIVREIDALGGQSGIVSDKTMIQFRMLNLSKGPAMWSPRCQSDRALFAQEWRNILENNPNVDFWQDTAKEILLKDGKACGVKTSLGIEIKSKAVVLTNGTFLNGLIHIGEKNFGGGRTGEKSATGITEQLVSIGFQAGRMKTGTPPRVDGRSLDYSKMEEQPGDENPSKFSYSDTRPLQKQRSCWITYTNSEVHEILRTGFEKSPMFSGRIKGLGPRYCPSVEDKINRFADKDRHQIFVEPEGWDTVEVYVNGFSTSLPEDVQYAALRKIPGFENAKMFRPGYAIEYDYFPPTQLKLTLETHLVSNLFFAGQINGTTGYEEAACQGLMAGINAHRNVHDLEPFTLKRSEAYIGVLIDDLINKGTEEPYRMFTSRAEYRTLLRQDNADIRLTEKGFNIGLASDQRLKKVKEKVRQVEELSQLFAEFKIQPDEINAGLELLNTSPVREKTSLTQLLKRPQISIDKLSAMHAGIQDLLKTYDQDAIQQTEIHLKYDSYIEKEMLLVEKMNRLEDLTIIDNFNYDVVTSLSFEGKEKLKRSRPATIGQASRISGVSPSDISVLMLYIGR</sequence>
<evidence type="ECO:0000256" key="8">
    <source>
        <dbReference type="ARBA" id="ARBA00023027"/>
    </source>
</evidence>
<feature type="binding site" evidence="11">
    <location>
        <begin position="11"/>
        <end position="16"/>
    </location>
    <ligand>
        <name>FAD</name>
        <dbReference type="ChEBI" id="CHEBI:57692"/>
    </ligand>
</feature>
<comment type="similarity">
    <text evidence="3 11">Belongs to the MnmG family.</text>
</comment>
<dbReference type="InterPro" id="IPR020595">
    <property type="entry name" value="MnmG-rel_CS"/>
</dbReference>
<evidence type="ECO:0000256" key="1">
    <source>
        <dbReference type="ARBA" id="ARBA00001974"/>
    </source>
</evidence>
<comment type="caution">
    <text evidence="14">The sequence shown here is derived from an EMBL/GenBank/DDBJ whole genome shotgun (WGS) entry which is preliminary data.</text>
</comment>
<dbReference type="Pfam" id="PF21680">
    <property type="entry name" value="GIDA_C_1st"/>
    <property type="match status" value="1"/>
</dbReference>
<dbReference type="Pfam" id="PF13932">
    <property type="entry name" value="SAM_GIDA_C"/>
    <property type="match status" value="1"/>
</dbReference>
<dbReference type="PROSITE" id="PS01281">
    <property type="entry name" value="GIDA_2"/>
    <property type="match status" value="1"/>
</dbReference>
<reference evidence="14" key="1">
    <citation type="submission" date="2021-04" db="EMBL/GenBank/DDBJ databases">
        <authorList>
            <person name="Rodrigo-Torres L."/>
            <person name="Arahal R. D."/>
            <person name="Lucena T."/>
        </authorList>
    </citation>
    <scope>NUCLEOTIDE SEQUENCE</scope>
    <source>
        <strain evidence="14">CECT 9275</strain>
    </source>
</reference>
<evidence type="ECO:0000256" key="10">
    <source>
        <dbReference type="ARBA" id="ARBA00031800"/>
    </source>
</evidence>
<name>A0A916JH25_9BACT</name>
<feature type="compositionally biased region" description="Basic and acidic residues" evidence="12">
    <location>
        <begin position="203"/>
        <end position="215"/>
    </location>
</feature>
<dbReference type="InterPro" id="IPR047001">
    <property type="entry name" value="MnmG_C_subdom"/>
</dbReference>
<keyword evidence="8 11" id="KW-0520">NAD</keyword>
<dbReference type="Gene3D" id="1.10.150.570">
    <property type="entry name" value="GidA associated domain, C-terminal subdomain"/>
    <property type="match status" value="1"/>
</dbReference>
<evidence type="ECO:0000256" key="9">
    <source>
        <dbReference type="ARBA" id="ARBA00025948"/>
    </source>
</evidence>
<dbReference type="FunFam" id="3.50.50.60:FF:000002">
    <property type="entry name" value="tRNA uridine 5-carboxymethylaminomethyl modification enzyme MnmG"/>
    <property type="match status" value="1"/>
</dbReference>
<keyword evidence="7 11" id="KW-0274">FAD</keyword>
<evidence type="ECO:0000313" key="15">
    <source>
        <dbReference type="Proteomes" id="UP000680038"/>
    </source>
</evidence>
<comment type="subcellular location">
    <subcellularLocation>
        <location evidence="11">Cytoplasm</location>
    </subcellularLocation>
</comment>
<gene>
    <name evidence="11 14" type="primary">mnmG</name>
    <name evidence="11" type="synonym">gidA</name>
    <name evidence="14" type="ORF">DYBT9275_04715</name>
</gene>
<dbReference type="PANTHER" id="PTHR11806:SF0">
    <property type="entry name" value="PROTEIN MTO1 HOMOLOG, MITOCHONDRIAL"/>
    <property type="match status" value="1"/>
</dbReference>
<keyword evidence="5 11" id="KW-0285">Flavoprotein</keyword>
<evidence type="ECO:0000256" key="11">
    <source>
        <dbReference type="HAMAP-Rule" id="MF_00129"/>
    </source>
</evidence>
<evidence type="ECO:0000259" key="13">
    <source>
        <dbReference type="SMART" id="SM01228"/>
    </source>
</evidence>
<dbReference type="GO" id="GO:0050660">
    <property type="term" value="F:flavin adenine dinucleotide binding"/>
    <property type="evidence" value="ECO:0007669"/>
    <property type="project" value="UniProtKB-UniRule"/>
</dbReference>
<dbReference type="Gene3D" id="3.50.50.60">
    <property type="entry name" value="FAD/NAD(P)-binding domain"/>
    <property type="match status" value="2"/>
</dbReference>
<dbReference type="Gene3D" id="1.10.10.1800">
    <property type="entry name" value="tRNA uridine 5-carboxymethylaminomethyl modification enzyme MnmG/GidA"/>
    <property type="match status" value="1"/>
</dbReference>
<dbReference type="GO" id="GO:0005829">
    <property type="term" value="C:cytosol"/>
    <property type="evidence" value="ECO:0007669"/>
    <property type="project" value="TreeGrafter"/>
</dbReference>
<dbReference type="InterPro" id="IPR002218">
    <property type="entry name" value="MnmG-rel"/>
</dbReference>
<keyword evidence="11" id="KW-0963">Cytoplasm</keyword>
<evidence type="ECO:0000256" key="12">
    <source>
        <dbReference type="SAM" id="MobiDB-lite"/>
    </source>
</evidence>
<dbReference type="Proteomes" id="UP000680038">
    <property type="component" value="Unassembled WGS sequence"/>
</dbReference>
<dbReference type="GO" id="GO:0002098">
    <property type="term" value="P:tRNA wobble uridine modification"/>
    <property type="evidence" value="ECO:0007669"/>
    <property type="project" value="InterPro"/>
</dbReference>
<evidence type="ECO:0000313" key="14">
    <source>
        <dbReference type="EMBL" id="CAG5010433.1"/>
    </source>
</evidence>
<keyword evidence="6 11" id="KW-0819">tRNA processing</keyword>
<dbReference type="EMBL" id="CAJRAF010000002">
    <property type="protein sequence ID" value="CAG5010433.1"/>
    <property type="molecule type" value="Genomic_DNA"/>
</dbReference>
<dbReference type="InterPro" id="IPR004416">
    <property type="entry name" value="MnmG"/>
</dbReference>
<keyword evidence="15" id="KW-1185">Reference proteome</keyword>
<proteinExistence type="inferred from homology"/>
<dbReference type="InterPro" id="IPR044920">
    <property type="entry name" value="MnmG_C_subdom_sf"/>
</dbReference>
<comment type="cofactor">
    <cofactor evidence="1 11">
        <name>FAD</name>
        <dbReference type="ChEBI" id="CHEBI:57692"/>
    </cofactor>
</comment>
<evidence type="ECO:0000256" key="5">
    <source>
        <dbReference type="ARBA" id="ARBA00022630"/>
    </source>
</evidence>
<evidence type="ECO:0000256" key="3">
    <source>
        <dbReference type="ARBA" id="ARBA00007653"/>
    </source>
</evidence>
<evidence type="ECO:0000256" key="4">
    <source>
        <dbReference type="ARBA" id="ARBA00020461"/>
    </source>
</evidence>